<dbReference type="Proteomes" id="UP001364156">
    <property type="component" value="Chromosome"/>
</dbReference>
<feature type="transmembrane region" description="Helical" evidence="4">
    <location>
        <begin position="168"/>
        <end position="190"/>
    </location>
</feature>
<keyword evidence="1 4" id="KW-0812">Transmembrane</keyword>
<evidence type="ECO:0000313" key="5">
    <source>
        <dbReference type="EMBL" id="WWR45575.1"/>
    </source>
</evidence>
<keyword evidence="3 4" id="KW-0472">Membrane</keyword>
<reference evidence="5 6" key="1">
    <citation type="submission" date="2023-10" db="EMBL/GenBank/DDBJ databases">
        <title>Roseovarius strain S88 nov., isolated from a marine algae.</title>
        <authorList>
            <person name="Lee M.W."/>
            <person name="Lee J.K."/>
            <person name="Kim J.M."/>
            <person name="Choi D.G."/>
            <person name="Baek J.H."/>
            <person name="Bayburt H."/>
            <person name="Jung J.J."/>
            <person name="Han D.M."/>
            <person name="Jeon C.O."/>
        </authorList>
    </citation>
    <scope>NUCLEOTIDE SEQUENCE [LARGE SCALE GENOMIC DNA]</scope>
    <source>
        <strain evidence="5 6">S88</strain>
    </source>
</reference>
<feature type="transmembrane region" description="Helical" evidence="4">
    <location>
        <begin position="105"/>
        <end position="132"/>
    </location>
</feature>
<keyword evidence="6" id="KW-1185">Reference proteome</keyword>
<evidence type="ECO:0000256" key="4">
    <source>
        <dbReference type="SAM" id="Phobius"/>
    </source>
</evidence>
<name>A0ABZ2HCT2_9RHOB</name>
<feature type="transmembrane region" description="Helical" evidence="4">
    <location>
        <begin position="354"/>
        <end position="387"/>
    </location>
</feature>
<evidence type="ECO:0000256" key="3">
    <source>
        <dbReference type="ARBA" id="ARBA00023136"/>
    </source>
</evidence>
<feature type="transmembrane region" description="Helical" evidence="4">
    <location>
        <begin position="255"/>
        <end position="274"/>
    </location>
</feature>
<organism evidence="5 6">
    <name type="scientific">Roseovarius phycicola</name>
    <dbReference type="NCBI Taxonomy" id="3080976"/>
    <lineage>
        <taxon>Bacteria</taxon>
        <taxon>Pseudomonadati</taxon>
        <taxon>Pseudomonadota</taxon>
        <taxon>Alphaproteobacteria</taxon>
        <taxon>Rhodobacterales</taxon>
        <taxon>Roseobacteraceae</taxon>
        <taxon>Roseovarius</taxon>
    </lineage>
</organism>
<dbReference type="RefSeq" id="WP_338551147.1">
    <property type="nucleotide sequence ID" value="NZ_CP146069.1"/>
</dbReference>
<protein>
    <submittedName>
        <fullName evidence="5">MFS transporter</fullName>
    </submittedName>
</protein>
<feature type="transmembrane region" description="Helical" evidence="4">
    <location>
        <begin position="21"/>
        <end position="44"/>
    </location>
</feature>
<dbReference type="Pfam" id="PF07690">
    <property type="entry name" value="MFS_1"/>
    <property type="match status" value="1"/>
</dbReference>
<dbReference type="SUPFAM" id="SSF103473">
    <property type="entry name" value="MFS general substrate transporter"/>
    <property type="match status" value="1"/>
</dbReference>
<feature type="transmembrane region" description="Helical" evidence="4">
    <location>
        <begin position="82"/>
        <end position="99"/>
    </location>
</feature>
<gene>
    <name evidence="5" type="ORF">RZ517_12305</name>
</gene>
<dbReference type="InterPro" id="IPR036259">
    <property type="entry name" value="MFS_trans_sf"/>
</dbReference>
<feature type="transmembrane region" description="Helical" evidence="4">
    <location>
        <begin position="144"/>
        <end position="162"/>
    </location>
</feature>
<proteinExistence type="predicted"/>
<evidence type="ECO:0000256" key="2">
    <source>
        <dbReference type="ARBA" id="ARBA00022989"/>
    </source>
</evidence>
<feature type="transmembrane region" description="Helical" evidence="4">
    <location>
        <begin position="306"/>
        <end position="333"/>
    </location>
</feature>
<feature type="transmembrane region" description="Helical" evidence="4">
    <location>
        <begin position="56"/>
        <end position="75"/>
    </location>
</feature>
<accession>A0ABZ2HCT2</accession>
<dbReference type="InterPro" id="IPR011701">
    <property type="entry name" value="MFS"/>
</dbReference>
<dbReference type="Gene3D" id="1.20.1250.20">
    <property type="entry name" value="MFS general substrate transporter like domains"/>
    <property type="match status" value="1"/>
</dbReference>
<evidence type="ECO:0000313" key="6">
    <source>
        <dbReference type="Proteomes" id="UP001364156"/>
    </source>
</evidence>
<feature type="transmembrane region" description="Helical" evidence="4">
    <location>
        <begin position="219"/>
        <end position="243"/>
    </location>
</feature>
<evidence type="ECO:0000256" key="1">
    <source>
        <dbReference type="ARBA" id="ARBA00022692"/>
    </source>
</evidence>
<sequence>MFERRIPEWLRHAPVPSLKGFAVLAAAESVARGVLVSVFPLAMYQALDDAQVVSQAYFIIGILSLLAGLLVPWLNRIIPRRWLYSTAAATFVVGALFGASGGTGVVIALVLISVATVSLFVCFNAYVLDYVARVELGRCETLRMFYSALGWTLGPVVGVGLMEWWAPAPFIVAALAALIMLGVFLFMRLGNGKLITRAKRTTANPMRYLGRFFRQPRLVAGWLFAVVRSCGWWIYVVYVPIFAVERGLDPQTGGIMLSVTNGMLFLTPFMLRWMQRNSVRMAVRSGFLASGVLFLSGWMIESQPVVVLALLFAGSVFLVLLDISGGLPFLMAVKPSERTEMSAVYSSYRDVSGILTPGAAWMVLLIAPLSGVFAVGGAALLGCWALAGRLHPRLGARRMAPAPAEQ</sequence>
<dbReference type="EMBL" id="CP146069">
    <property type="protein sequence ID" value="WWR45575.1"/>
    <property type="molecule type" value="Genomic_DNA"/>
</dbReference>
<keyword evidence="2 4" id="KW-1133">Transmembrane helix</keyword>